<evidence type="ECO:0000256" key="3">
    <source>
        <dbReference type="ARBA" id="ARBA00022884"/>
    </source>
</evidence>
<evidence type="ECO:0000256" key="7">
    <source>
        <dbReference type="HAMAP-Rule" id="MF_01331"/>
    </source>
</evidence>
<dbReference type="Proteomes" id="UP000294614">
    <property type="component" value="Unassembled WGS sequence"/>
</dbReference>
<dbReference type="InterPro" id="IPR001063">
    <property type="entry name" value="Ribosomal_uL22"/>
</dbReference>
<gene>
    <name evidence="7" type="primary">rplV</name>
    <name evidence="11" type="ORF">C8D98_0734</name>
</gene>
<dbReference type="SUPFAM" id="SSF54843">
    <property type="entry name" value="Ribosomal protein L22"/>
    <property type="match status" value="1"/>
</dbReference>
<comment type="similarity">
    <text evidence="1 7 8">Belongs to the universal ribosomal protein uL22 family.</text>
</comment>
<name>A0A4R1KDZ5_9BACT</name>
<dbReference type="InterPro" id="IPR047867">
    <property type="entry name" value="Ribosomal_uL22_bac/org-type"/>
</dbReference>
<dbReference type="InterPro" id="IPR018260">
    <property type="entry name" value="Ribosomal_uL22_CS"/>
</dbReference>
<comment type="function">
    <text evidence="7 10">This protein binds specifically to 23S rRNA; its binding is stimulated by other ribosomal proteins, e.g., L4, L17, and L20. It is important during the early stages of 50S assembly. It makes multiple contacts with different domains of the 23S rRNA in the assembled 50S subunit and ribosome.</text>
</comment>
<dbReference type="PROSITE" id="PS00464">
    <property type="entry name" value="RIBOSOMAL_L22"/>
    <property type="match status" value="1"/>
</dbReference>
<organism evidence="11 12">
    <name type="scientific">Seleniivibrio woodruffii</name>
    <dbReference type="NCBI Taxonomy" id="1078050"/>
    <lineage>
        <taxon>Bacteria</taxon>
        <taxon>Pseudomonadati</taxon>
        <taxon>Deferribacterota</taxon>
        <taxon>Deferribacteres</taxon>
        <taxon>Deferribacterales</taxon>
        <taxon>Geovibrionaceae</taxon>
        <taxon>Seleniivibrio</taxon>
    </lineage>
</organism>
<sequence length="110" mass="12238">MEAKAYARFQRVSTRKTRPVADLIRGKKVEEALAILKFTPNKGAEILYKTIKSAASNAEENHGHTDASRMVVKEVRVDSGPAMKRFTPRAYGRASLIRKPTSHITVVLSD</sequence>
<evidence type="ECO:0000313" key="11">
    <source>
        <dbReference type="EMBL" id="TCK62213.1"/>
    </source>
</evidence>
<accession>A0A4R1KDZ5</accession>
<keyword evidence="5 7" id="KW-0687">Ribonucleoprotein</keyword>
<reference evidence="11 12" key="1">
    <citation type="submission" date="2019-03" db="EMBL/GenBank/DDBJ databases">
        <title>Genomic Encyclopedia of Type Strains, Phase IV (KMG-IV): sequencing the most valuable type-strain genomes for metagenomic binning, comparative biology and taxonomic classification.</title>
        <authorList>
            <person name="Goeker M."/>
        </authorList>
    </citation>
    <scope>NUCLEOTIDE SEQUENCE [LARGE SCALE GENOMIC DNA]</scope>
    <source>
        <strain evidence="11 12">DSM 24984</strain>
    </source>
</reference>
<evidence type="ECO:0000313" key="12">
    <source>
        <dbReference type="Proteomes" id="UP000294614"/>
    </source>
</evidence>
<evidence type="ECO:0000256" key="2">
    <source>
        <dbReference type="ARBA" id="ARBA00022730"/>
    </source>
</evidence>
<protein>
    <recommendedName>
        <fullName evidence="6 7">Large ribosomal subunit protein uL22</fullName>
    </recommendedName>
</protein>
<dbReference type="CDD" id="cd00336">
    <property type="entry name" value="Ribosomal_L22"/>
    <property type="match status" value="1"/>
</dbReference>
<evidence type="ECO:0000256" key="5">
    <source>
        <dbReference type="ARBA" id="ARBA00023274"/>
    </source>
</evidence>
<dbReference type="GO" id="GO:0006412">
    <property type="term" value="P:translation"/>
    <property type="evidence" value="ECO:0007669"/>
    <property type="project" value="UniProtKB-UniRule"/>
</dbReference>
<evidence type="ECO:0000256" key="1">
    <source>
        <dbReference type="ARBA" id="ARBA00009451"/>
    </source>
</evidence>
<dbReference type="PANTHER" id="PTHR13501:SF8">
    <property type="entry name" value="LARGE RIBOSOMAL SUBUNIT PROTEIN UL22M"/>
    <property type="match status" value="1"/>
</dbReference>
<evidence type="ECO:0000256" key="9">
    <source>
        <dbReference type="RuleBase" id="RU004006"/>
    </source>
</evidence>
<evidence type="ECO:0000256" key="8">
    <source>
        <dbReference type="RuleBase" id="RU004005"/>
    </source>
</evidence>
<evidence type="ECO:0000256" key="6">
    <source>
        <dbReference type="ARBA" id="ARBA00035207"/>
    </source>
</evidence>
<dbReference type="PANTHER" id="PTHR13501">
    <property type="entry name" value="CHLOROPLAST 50S RIBOSOMAL PROTEIN L22-RELATED"/>
    <property type="match status" value="1"/>
</dbReference>
<comment type="subunit">
    <text evidence="7 9">Part of the 50S ribosomal subunit.</text>
</comment>
<keyword evidence="12" id="KW-1185">Reference proteome</keyword>
<dbReference type="OrthoDB" id="9805969at2"/>
<evidence type="ECO:0000256" key="10">
    <source>
        <dbReference type="RuleBase" id="RU004008"/>
    </source>
</evidence>
<dbReference type="Gene3D" id="3.90.470.10">
    <property type="entry name" value="Ribosomal protein L22/L17"/>
    <property type="match status" value="1"/>
</dbReference>
<dbReference type="GO" id="GO:0003735">
    <property type="term" value="F:structural constituent of ribosome"/>
    <property type="evidence" value="ECO:0007669"/>
    <property type="project" value="InterPro"/>
</dbReference>
<dbReference type="InterPro" id="IPR005727">
    <property type="entry name" value="Ribosomal_uL22_bac/chlpt-type"/>
</dbReference>
<comment type="function">
    <text evidence="7">The globular domain of the protein is located near the polypeptide exit tunnel on the outside of the subunit, while an extended beta-hairpin is found that lines the wall of the exit tunnel in the center of the 70S ribosome.</text>
</comment>
<dbReference type="NCBIfam" id="TIGR01044">
    <property type="entry name" value="rplV_bact"/>
    <property type="match status" value="1"/>
</dbReference>
<proteinExistence type="inferred from homology"/>
<dbReference type="GO" id="GO:0022625">
    <property type="term" value="C:cytosolic large ribosomal subunit"/>
    <property type="evidence" value="ECO:0007669"/>
    <property type="project" value="TreeGrafter"/>
</dbReference>
<keyword evidence="3 7" id="KW-0694">RNA-binding</keyword>
<dbReference type="HAMAP" id="MF_01331_B">
    <property type="entry name" value="Ribosomal_uL22_B"/>
    <property type="match status" value="1"/>
</dbReference>
<dbReference type="InterPro" id="IPR036394">
    <property type="entry name" value="Ribosomal_uL22_sf"/>
</dbReference>
<keyword evidence="2 7" id="KW-0699">rRNA-binding</keyword>
<dbReference type="RefSeq" id="WP_132872097.1">
    <property type="nucleotide sequence ID" value="NZ_JAJUHT010000010.1"/>
</dbReference>
<dbReference type="GO" id="GO:0019843">
    <property type="term" value="F:rRNA binding"/>
    <property type="evidence" value="ECO:0007669"/>
    <property type="project" value="UniProtKB-UniRule"/>
</dbReference>
<dbReference type="Pfam" id="PF00237">
    <property type="entry name" value="Ribosomal_L22"/>
    <property type="match status" value="1"/>
</dbReference>
<comment type="caution">
    <text evidence="11">The sequence shown here is derived from an EMBL/GenBank/DDBJ whole genome shotgun (WGS) entry which is preliminary data.</text>
</comment>
<keyword evidence="4 7" id="KW-0689">Ribosomal protein</keyword>
<dbReference type="EMBL" id="SMGG01000003">
    <property type="protein sequence ID" value="TCK62213.1"/>
    <property type="molecule type" value="Genomic_DNA"/>
</dbReference>
<dbReference type="AlphaFoldDB" id="A0A4R1KDZ5"/>
<evidence type="ECO:0000256" key="4">
    <source>
        <dbReference type="ARBA" id="ARBA00022980"/>
    </source>
</evidence>